<evidence type="ECO:0000313" key="4">
    <source>
        <dbReference type="EMBL" id="KAK3273430.1"/>
    </source>
</evidence>
<protein>
    <recommendedName>
        <fullName evidence="6">Apyrase</fullName>
    </recommendedName>
</protein>
<dbReference type="Pfam" id="PF01150">
    <property type="entry name" value="GDA1_CD39"/>
    <property type="match status" value="1"/>
</dbReference>
<proteinExistence type="inferred from homology"/>
<keyword evidence="5" id="KW-1185">Reference proteome</keyword>
<evidence type="ECO:0008006" key="6">
    <source>
        <dbReference type="Google" id="ProtNLM"/>
    </source>
</evidence>
<evidence type="ECO:0000313" key="5">
    <source>
        <dbReference type="Proteomes" id="UP001190700"/>
    </source>
</evidence>
<comment type="caution">
    <text evidence="4">The sequence shown here is derived from an EMBL/GenBank/DDBJ whole genome shotgun (WGS) entry which is preliminary data.</text>
</comment>
<dbReference type="EMBL" id="LGRX02008487">
    <property type="protein sequence ID" value="KAK3273430.1"/>
    <property type="molecule type" value="Genomic_DNA"/>
</dbReference>
<dbReference type="InterPro" id="IPR000407">
    <property type="entry name" value="GDA1_CD39_NTPase"/>
</dbReference>
<keyword evidence="2" id="KW-0378">Hydrolase</keyword>
<dbReference type="Gene3D" id="3.30.420.40">
    <property type="match status" value="1"/>
</dbReference>
<name>A0AAE0G878_9CHLO</name>
<evidence type="ECO:0000256" key="2">
    <source>
        <dbReference type="ARBA" id="ARBA00022801"/>
    </source>
</evidence>
<evidence type="ECO:0000256" key="3">
    <source>
        <dbReference type="SAM" id="SignalP"/>
    </source>
</evidence>
<feature type="signal peptide" evidence="3">
    <location>
        <begin position="1"/>
        <end position="28"/>
    </location>
</feature>
<dbReference type="AlphaFoldDB" id="A0AAE0G878"/>
<dbReference type="GO" id="GO:0017110">
    <property type="term" value="F:nucleoside diphosphate phosphatase activity"/>
    <property type="evidence" value="ECO:0007669"/>
    <property type="project" value="TreeGrafter"/>
</dbReference>
<sequence>MFCLQTNGSFLTVVKVLYLSVCLQALVASEYTGTYDYGVFIDAGSQGSRIYVYRWPERDFKVLPPPESAPLEEVGSQKSLNRKTPGIATIHPSDVHDYLKPLIEQAALLLESEGLDADELQEVPLYLYATAGMRVLPADDQMLLLKSIRVYAQGCGFQYKEERFRVISGRGSALRRLHHSGAKPLDRPGVSIRPLSQRAPGCTGL</sequence>
<dbReference type="GO" id="GO:0009134">
    <property type="term" value="P:nucleoside diphosphate catabolic process"/>
    <property type="evidence" value="ECO:0007669"/>
    <property type="project" value="TreeGrafter"/>
</dbReference>
<feature type="chain" id="PRO_5042093810" description="Apyrase" evidence="3">
    <location>
        <begin position="29"/>
        <end position="205"/>
    </location>
</feature>
<reference evidence="4 5" key="1">
    <citation type="journal article" date="2015" name="Genome Biol. Evol.">
        <title>Comparative Genomics of a Bacterivorous Green Alga Reveals Evolutionary Causalities and Consequences of Phago-Mixotrophic Mode of Nutrition.</title>
        <authorList>
            <person name="Burns J.A."/>
            <person name="Paasch A."/>
            <person name="Narechania A."/>
            <person name="Kim E."/>
        </authorList>
    </citation>
    <scope>NUCLEOTIDE SEQUENCE [LARGE SCALE GENOMIC DNA]</scope>
    <source>
        <strain evidence="4 5">PLY_AMNH</strain>
    </source>
</reference>
<dbReference type="PANTHER" id="PTHR11782">
    <property type="entry name" value="ADENOSINE/GUANOSINE DIPHOSPHATASE"/>
    <property type="match status" value="1"/>
</dbReference>
<dbReference type="Proteomes" id="UP001190700">
    <property type="component" value="Unassembled WGS sequence"/>
</dbReference>
<evidence type="ECO:0000256" key="1">
    <source>
        <dbReference type="ARBA" id="ARBA00009283"/>
    </source>
</evidence>
<dbReference type="GO" id="GO:0016020">
    <property type="term" value="C:membrane"/>
    <property type="evidence" value="ECO:0007669"/>
    <property type="project" value="TreeGrafter"/>
</dbReference>
<dbReference type="PANTHER" id="PTHR11782:SF83">
    <property type="entry name" value="GUANOSINE-DIPHOSPHATASE"/>
    <property type="match status" value="1"/>
</dbReference>
<gene>
    <name evidence="4" type="ORF">CYMTET_18328</name>
</gene>
<comment type="similarity">
    <text evidence="1">Belongs to the GDA1/CD39 NTPase family.</text>
</comment>
<organism evidence="4 5">
    <name type="scientific">Cymbomonas tetramitiformis</name>
    <dbReference type="NCBI Taxonomy" id="36881"/>
    <lineage>
        <taxon>Eukaryota</taxon>
        <taxon>Viridiplantae</taxon>
        <taxon>Chlorophyta</taxon>
        <taxon>Pyramimonadophyceae</taxon>
        <taxon>Pyramimonadales</taxon>
        <taxon>Pyramimonadaceae</taxon>
        <taxon>Cymbomonas</taxon>
    </lineage>
</organism>
<keyword evidence="3" id="KW-0732">Signal</keyword>
<accession>A0AAE0G878</accession>